<accession>A0A8B6M2F7</accession>
<dbReference type="SUPFAM" id="SSF53098">
    <property type="entry name" value="Ribonuclease H-like"/>
    <property type="match status" value="1"/>
</dbReference>
<reference evidence="2 3" key="1">
    <citation type="submission" date="2019-05" db="EMBL/GenBank/DDBJ databases">
        <authorList>
            <person name="Farhan Ul Haque M."/>
        </authorList>
    </citation>
    <scope>NUCLEOTIDE SEQUENCE [LARGE SCALE GENOMIC DNA]</scope>
    <source>
        <strain evidence="2">2</strain>
    </source>
</reference>
<dbReference type="CDD" id="cd06142">
    <property type="entry name" value="RNaseD_exo"/>
    <property type="match status" value="1"/>
</dbReference>
<dbReference type="Gene3D" id="3.30.420.10">
    <property type="entry name" value="Ribonuclease H-like superfamily/Ribonuclease H"/>
    <property type="match status" value="1"/>
</dbReference>
<evidence type="ECO:0000313" key="3">
    <source>
        <dbReference type="Proteomes" id="UP000485880"/>
    </source>
</evidence>
<dbReference type="Proteomes" id="UP000485880">
    <property type="component" value="Unassembled WGS sequence"/>
</dbReference>
<dbReference type="InterPro" id="IPR051086">
    <property type="entry name" value="RNase_D-like"/>
</dbReference>
<proteinExistence type="predicted"/>
<dbReference type="SMART" id="SM00474">
    <property type="entry name" value="35EXOc"/>
    <property type="match status" value="1"/>
</dbReference>
<feature type="domain" description="3'-5' exonuclease" evidence="1">
    <location>
        <begin position="26"/>
        <end position="194"/>
    </location>
</feature>
<dbReference type="AlphaFoldDB" id="A0A8B6M2F7"/>
<dbReference type="InterPro" id="IPR036397">
    <property type="entry name" value="RNaseH_sf"/>
</dbReference>
<protein>
    <submittedName>
        <fullName evidence="2">Ribonuclease D</fullName>
    </submittedName>
</protein>
<dbReference type="InterPro" id="IPR002562">
    <property type="entry name" value="3'-5'_exonuclease_dom"/>
</dbReference>
<dbReference type="InterPro" id="IPR012337">
    <property type="entry name" value="RNaseH-like_sf"/>
</dbReference>
<sequence length="229" mass="25392">MLGAPYANAFVFPAPARKLLSRLRAMTIRLHRGDLPDDANLGDCVAIDTETLGLVPHRDRLCVVQLSRGDGTADVVQIAAGQSRAPNIERLLADPSVLKLFHFARFDIAVLFRAFGVMAGPIYCTKIASKLARTYTDRHGLKDLVRELLGHEISKQQQSSDWGSDSLSEAQLAYAASDVLYLHALRTRLDAMLKREGRFEIAQECFGFLPARARLDLMGWAEADIFSHQ</sequence>
<dbReference type="PANTHER" id="PTHR47649">
    <property type="entry name" value="RIBONUCLEASE D"/>
    <property type="match status" value="1"/>
</dbReference>
<evidence type="ECO:0000259" key="1">
    <source>
        <dbReference type="SMART" id="SM00474"/>
    </source>
</evidence>
<dbReference type="GO" id="GO:0006139">
    <property type="term" value="P:nucleobase-containing compound metabolic process"/>
    <property type="evidence" value="ECO:0007669"/>
    <property type="project" value="InterPro"/>
</dbReference>
<evidence type="ECO:0000313" key="2">
    <source>
        <dbReference type="EMBL" id="VTZ49026.1"/>
    </source>
</evidence>
<comment type="caution">
    <text evidence="2">The sequence shown here is derived from an EMBL/GenBank/DDBJ whole genome shotgun (WGS) entry which is preliminary data.</text>
</comment>
<organism evidence="2 3">
    <name type="scientific">Methylocella tundrae</name>
    <dbReference type="NCBI Taxonomy" id="227605"/>
    <lineage>
        <taxon>Bacteria</taxon>
        <taxon>Pseudomonadati</taxon>
        <taxon>Pseudomonadota</taxon>
        <taxon>Alphaproteobacteria</taxon>
        <taxon>Hyphomicrobiales</taxon>
        <taxon>Beijerinckiaceae</taxon>
        <taxon>Methylocella</taxon>
    </lineage>
</organism>
<dbReference type="GO" id="GO:0008408">
    <property type="term" value="F:3'-5' exonuclease activity"/>
    <property type="evidence" value="ECO:0007669"/>
    <property type="project" value="InterPro"/>
</dbReference>
<gene>
    <name evidence="2" type="ORF">MPC4_130047</name>
</gene>
<dbReference type="EMBL" id="CABFMQ020000035">
    <property type="protein sequence ID" value="VTZ49026.1"/>
    <property type="molecule type" value="Genomic_DNA"/>
</dbReference>
<dbReference type="PANTHER" id="PTHR47649:SF1">
    <property type="entry name" value="RIBONUCLEASE D"/>
    <property type="match status" value="1"/>
</dbReference>
<keyword evidence="3" id="KW-1185">Reference proteome</keyword>
<dbReference type="Pfam" id="PF01612">
    <property type="entry name" value="DNA_pol_A_exo1"/>
    <property type="match status" value="1"/>
</dbReference>
<dbReference type="GO" id="GO:0003676">
    <property type="term" value="F:nucleic acid binding"/>
    <property type="evidence" value="ECO:0007669"/>
    <property type="project" value="InterPro"/>
</dbReference>
<name>A0A8B6M2F7_METTU</name>